<dbReference type="InterPro" id="IPR050466">
    <property type="entry name" value="Carboxylest/Gibb_receptor"/>
</dbReference>
<reference evidence="4" key="1">
    <citation type="submission" date="2023-03" db="EMBL/GenBank/DDBJ databases">
        <authorList>
            <person name="Julca I."/>
        </authorList>
    </citation>
    <scope>NUCLEOTIDE SEQUENCE</scope>
</reference>
<dbReference type="PROSITE" id="PS01174">
    <property type="entry name" value="LIPASE_GDXG_SER"/>
    <property type="match status" value="1"/>
</dbReference>
<dbReference type="InterPro" id="IPR033140">
    <property type="entry name" value="Lipase_GDXG_put_SER_AS"/>
</dbReference>
<feature type="domain" description="Alpha/beta hydrolase fold-3" evidence="3">
    <location>
        <begin position="72"/>
        <end position="281"/>
    </location>
</feature>
<evidence type="ECO:0000313" key="5">
    <source>
        <dbReference type="Proteomes" id="UP001161247"/>
    </source>
</evidence>
<dbReference type="PANTHER" id="PTHR23024:SF479">
    <property type="entry name" value="CARBOXYLESTERASE 2-RELATED"/>
    <property type="match status" value="1"/>
</dbReference>
<dbReference type="InterPro" id="IPR029058">
    <property type="entry name" value="AB_hydrolase_fold"/>
</dbReference>
<sequence length="313" mass="35240">MESDEYLDFSPYFRIYKDGRIERYVKFPYTPPSNDPQSGVRSKDVKISPETGLTVRIYVPSTIAADEKLPVIIYAHGGAFVIESAFSPLYHPYTNSLSAEAKAIVISIEYRLAPENPIPACYDDSWTAFKWVAKHCNSGNGSDPWINSHADFSRVFLAGDSAGANIVHRIMVRYGANDGELVDKITIVGMVLVHPFFGNGKPDKLWTYIAPENGSADDPLLNPMAHPSSLSSLKCSRILVCTAEKDFIRDRSYRYYDALKRSGWGGEVEFKETEGEEHCFFLEKPDCEKAKVLMQWVVSFVNKRNIIIIRSKS</sequence>
<dbReference type="Proteomes" id="UP001161247">
    <property type="component" value="Chromosome 4"/>
</dbReference>
<evidence type="ECO:0000256" key="1">
    <source>
        <dbReference type="ARBA" id="ARBA00010515"/>
    </source>
</evidence>
<dbReference type="GO" id="GO:0016787">
    <property type="term" value="F:hydrolase activity"/>
    <property type="evidence" value="ECO:0007669"/>
    <property type="project" value="InterPro"/>
</dbReference>
<feature type="active site" evidence="2">
    <location>
        <position position="161"/>
    </location>
</feature>
<proteinExistence type="inferred from homology"/>
<evidence type="ECO:0000313" key="4">
    <source>
        <dbReference type="EMBL" id="CAI9104362.1"/>
    </source>
</evidence>
<comment type="similarity">
    <text evidence="1">Belongs to the 'GDXG' lipolytic enzyme family.</text>
</comment>
<evidence type="ECO:0000259" key="3">
    <source>
        <dbReference type="Pfam" id="PF07859"/>
    </source>
</evidence>
<dbReference type="PANTHER" id="PTHR23024">
    <property type="entry name" value="ARYLACETAMIDE DEACETYLASE"/>
    <property type="match status" value="1"/>
</dbReference>
<dbReference type="Gene3D" id="3.40.50.1820">
    <property type="entry name" value="alpha/beta hydrolase"/>
    <property type="match status" value="1"/>
</dbReference>
<accession>A0AAV1D946</accession>
<dbReference type="InterPro" id="IPR013094">
    <property type="entry name" value="AB_hydrolase_3"/>
</dbReference>
<dbReference type="EMBL" id="OX459121">
    <property type="protein sequence ID" value="CAI9104362.1"/>
    <property type="molecule type" value="Genomic_DNA"/>
</dbReference>
<dbReference type="Pfam" id="PF07859">
    <property type="entry name" value="Abhydrolase_3"/>
    <property type="match status" value="1"/>
</dbReference>
<dbReference type="SUPFAM" id="SSF53474">
    <property type="entry name" value="alpha/beta-Hydrolases"/>
    <property type="match status" value="1"/>
</dbReference>
<protein>
    <submittedName>
        <fullName evidence="4">OLC1v1003018C1</fullName>
    </submittedName>
</protein>
<name>A0AAV1D946_OLDCO</name>
<organism evidence="4 5">
    <name type="scientific">Oldenlandia corymbosa var. corymbosa</name>
    <dbReference type="NCBI Taxonomy" id="529605"/>
    <lineage>
        <taxon>Eukaryota</taxon>
        <taxon>Viridiplantae</taxon>
        <taxon>Streptophyta</taxon>
        <taxon>Embryophyta</taxon>
        <taxon>Tracheophyta</taxon>
        <taxon>Spermatophyta</taxon>
        <taxon>Magnoliopsida</taxon>
        <taxon>eudicotyledons</taxon>
        <taxon>Gunneridae</taxon>
        <taxon>Pentapetalae</taxon>
        <taxon>asterids</taxon>
        <taxon>lamiids</taxon>
        <taxon>Gentianales</taxon>
        <taxon>Rubiaceae</taxon>
        <taxon>Rubioideae</taxon>
        <taxon>Spermacoceae</taxon>
        <taxon>Hedyotis-Oldenlandia complex</taxon>
        <taxon>Oldenlandia</taxon>
    </lineage>
</organism>
<keyword evidence="5" id="KW-1185">Reference proteome</keyword>
<gene>
    <name evidence="4" type="ORF">OLC1_LOCUS13302</name>
</gene>
<dbReference type="AlphaFoldDB" id="A0AAV1D946"/>
<evidence type="ECO:0000256" key="2">
    <source>
        <dbReference type="PROSITE-ProRule" id="PRU10038"/>
    </source>
</evidence>